<sequence>MHVLNNKEQLFALLAEGATVITPNNRLSDAITRQYFHTQNRNTIDKPICLPYGVALVKAYAQLNFTAPVETCPTLLNSHQCQYLWRKLIKSRTNITYSEGLLQAVISAWERCELWQIASDDPHFHYTPQTRQFQQWWQAFNKDLNKKNLIAECQLVPYLINAYSPLLSGPVIWACFDDFTPQQSLLQQHLEQQGFPQYQYDLPTRVTDVKLLAAHDEKEEYQQLISWLHLKIQEGSQRIGVVIPDLQQKPSAVRRLLAQYFDPAVLNVSLGQALNEFPLVAHALCWLNLDAKSISAHQAALLLQSPYLGGAKEEFLARAEYLQNSVLLEDQHIPFTQFINELETYTPKLAALISQISTYPNDASVQDWIELFQKRLNTLAFPGDYGLSSANYQCFSRFSLLFDELRQLSILCPRLTKTEALETFEQLVENTIFQAQKTDSIIQISGLLEASGCEFDHLWMTGLTDQCLPQKVSLSAFIPPQLQRDRHMPHSLPARELHFAKQTLNRLQQCANSVVFSYAELQGDTPNLPCSLITGHPEFVRLEAETNLLQETQLIAIDESFLLPIKAEEQISGGTALLANQAKCPFRSFAEHRLRAKESSQTTDGLDAKTRGQIIHKVMELLWQKLQNQQALFTLNAASLDEHIDAAIHMALEPLTQQHPETFPELVRTVEYTRLKRLALSYLEWEKQRSPFTISALEQSFTINLAGLDFNVRVDRLDEVADKKWVIDYKSSLPSSKPWYEERPKEPQLLLYALLDKEINALLLIQIKAGKIVCSGFSEEKHAISGISTLKKDETWEDCRDHWHNQLTHLAEEFQQGHCAPQPAQLTICQQCSFQSLCRFQANPS</sequence>
<dbReference type="SUPFAM" id="SSF52540">
    <property type="entry name" value="P-loop containing nucleoside triphosphate hydrolases"/>
    <property type="match status" value="1"/>
</dbReference>
<dbReference type="Pfam" id="PF12705">
    <property type="entry name" value="PDDEXK_1"/>
    <property type="match status" value="1"/>
</dbReference>
<accession>A0ABW8D8Y3</accession>
<proteinExistence type="predicted"/>
<dbReference type="InterPro" id="IPR011335">
    <property type="entry name" value="Restrct_endonuc-II-like"/>
</dbReference>
<evidence type="ECO:0000313" key="2">
    <source>
        <dbReference type="EMBL" id="MFJ1268316.1"/>
    </source>
</evidence>
<dbReference type="RefSeq" id="WP_400187129.1">
    <property type="nucleotide sequence ID" value="NZ_JBGORX010000001.1"/>
</dbReference>
<dbReference type="InterPro" id="IPR038726">
    <property type="entry name" value="PDDEXK_AddAB-type"/>
</dbReference>
<dbReference type="InterPro" id="IPR027417">
    <property type="entry name" value="P-loop_NTPase"/>
</dbReference>
<dbReference type="Gene3D" id="3.90.320.10">
    <property type="match status" value="1"/>
</dbReference>
<keyword evidence="3" id="KW-1185">Reference proteome</keyword>
<feature type="domain" description="PD-(D/E)XK endonuclease-like" evidence="1">
    <location>
        <begin position="582"/>
        <end position="839"/>
    </location>
</feature>
<dbReference type="InterPro" id="IPR011604">
    <property type="entry name" value="PDDEXK-like_dom_sf"/>
</dbReference>
<dbReference type="SUPFAM" id="SSF52980">
    <property type="entry name" value="Restriction endonuclease-like"/>
    <property type="match status" value="1"/>
</dbReference>
<protein>
    <submittedName>
        <fullName evidence="2">PD-(D/E)XK nuclease family protein</fullName>
    </submittedName>
</protein>
<organism evidence="2 3">
    <name type="scientific">Legionella lytica</name>
    <dbReference type="NCBI Taxonomy" id="96232"/>
    <lineage>
        <taxon>Bacteria</taxon>
        <taxon>Pseudomonadati</taxon>
        <taxon>Pseudomonadota</taxon>
        <taxon>Gammaproteobacteria</taxon>
        <taxon>Legionellales</taxon>
        <taxon>Legionellaceae</taxon>
        <taxon>Legionella</taxon>
    </lineage>
</organism>
<dbReference type="InterPro" id="IPR019925">
    <property type="entry name" value="DNA_repair_protein_predicted"/>
</dbReference>
<dbReference type="Proteomes" id="UP001615550">
    <property type="component" value="Unassembled WGS sequence"/>
</dbReference>
<reference evidence="2 3" key="1">
    <citation type="submission" date="2024-08" db="EMBL/GenBank/DDBJ databases">
        <title>Draft Genome Sequence of Legionella lytica strain DSB2004, Isolated From a Fire Sprinkler System.</title>
        <authorList>
            <person name="Everhart A.D."/>
            <person name="Kidane D.T."/>
            <person name="Farone A.L."/>
            <person name="Farone M.B."/>
        </authorList>
    </citation>
    <scope>NUCLEOTIDE SEQUENCE [LARGE SCALE GENOMIC DNA]</scope>
    <source>
        <strain evidence="2 3">DSB2004</strain>
    </source>
</reference>
<dbReference type="EMBL" id="JBGORX010000001">
    <property type="protein sequence ID" value="MFJ1268316.1"/>
    <property type="molecule type" value="Genomic_DNA"/>
</dbReference>
<comment type="caution">
    <text evidence="2">The sequence shown here is derived from an EMBL/GenBank/DDBJ whole genome shotgun (WGS) entry which is preliminary data.</text>
</comment>
<name>A0ABW8D8Y3_9GAMM</name>
<gene>
    <name evidence="2" type="ORF">ACD661_07090</name>
</gene>
<dbReference type="NCBIfam" id="TIGR03623">
    <property type="entry name" value="probable DNA repair protein"/>
    <property type="match status" value="1"/>
</dbReference>
<evidence type="ECO:0000313" key="3">
    <source>
        <dbReference type="Proteomes" id="UP001615550"/>
    </source>
</evidence>
<evidence type="ECO:0000259" key="1">
    <source>
        <dbReference type="Pfam" id="PF12705"/>
    </source>
</evidence>